<sequence length="295" mass="31846">MVAYREIISIVQVSFYAPAILGGIFLAFRHGFAKSSGWVLLITFSLLRLVGAVLEIVAISNPTKQVVTGAMVCTSIGLSPLTLMCLGLMDRVNHQVGDPIPRKVNIAVNLLGLVALFLGIHGGSQQANSANAADYMDVNNESKIACLMFTGIFIIALLIFLVLIGQLSIVPAGEKRLLLAVGLAAPFLAVRYIYALLADFAQNKNFNSYFGNPTIYLLMAVLAEIGVVVIIESIGFTLRVLRKHEKLSSSDMEMPGRMSIGARDSFAYEEDVPLHKGLAGPAGPPKTGYRESLRY</sequence>
<feature type="transmembrane region" description="Helical" evidence="1">
    <location>
        <begin position="106"/>
        <end position="124"/>
    </location>
</feature>
<keyword evidence="1" id="KW-0472">Membrane</keyword>
<proteinExistence type="predicted"/>
<feature type="transmembrane region" description="Helical" evidence="1">
    <location>
        <begin position="66"/>
        <end position="86"/>
    </location>
</feature>
<evidence type="ECO:0000313" key="4">
    <source>
        <dbReference type="Proteomes" id="UP000566819"/>
    </source>
</evidence>
<protein>
    <recommendedName>
        <fullName evidence="2">DUF7702 domain-containing protein</fullName>
    </recommendedName>
</protein>
<organism evidence="3 4">
    <name type="scientific">Cudoniella acicularis</name>
    <dbReference type="NCBI Taxonomy" id="354080"/>
    <lineage>
        <taxon>Eukaryota</taxon>
        <taxon>Fungi</taxon>
        <taxon>Dikarya</taxon>
        <taxon>Ascomycota</taxon>
        <taxon>Pezizomycotina</taxon>
        <taxon>Leotiomycetes</taxon>
        <taxon>Helotiales</taxon>
        <taxon>Tricladiaceae</taxon>
        <taxon>Cudoniella</taxon>
    </lineage>
</organism>
<name>A0A8H4VZK7_9HELO</name>
<gene>
    <name evidence="3" type="ORF">G7Y89_g9902</name>
</gene>
<feature type="domain" description="DUF7702" evidence="2">
    <location>
        <begin position="2"/>
        <end position="240"/>
    </location>
</feature>
<reference evidence="3 4" key="1">
    <citation type="submission" date="2020-03" db="EMBL/GenBank/DDBJ databases">
        <title>Draft Genome Sequence of Cudoniella acicularis.</title>
        <authorList>
            <person name="Buettner E."/>
            <person name="Kellner H."/>
        </authorList>
    </citation>
    <scope>NUCLEOTIDE SEQUENCE [LARGE SCALE GENOMIC DNA]</scope>
    <source>
        <strain evidence="3 4">DSM 108380</strain>
    </source>
</reference>
<dbReference type="OrthoDB" id="2560628at2759"/>
<feature type="transmembrane region" description="Helical" evidence="1">
    <location>
        <begin position="215"/>
        <end position="238"/>
    </location>
</feature>
<feature type="transmembrane region" description="Helical" evidence="1">
    <location>
        <begin position="144"/>
        <end position="165"/>
    </location>
</feature>
<keyword evidence="1" id="KW-1133">Transmembrane helix</keyword>
<dbReference type="Pfam" id="PF24800">
    <property type="entry name" value="DUF7702"/>
    <property type="match status" value="1"/>
</dbReference>
<evidence type="ECO:0000256" key="1">
    <source>
        <dbReference type="SAM" id="Phobius"/>
    </source>
</evidence>
<dbReference type="Proteomes" id="UP000566819">
    <property type="component" value="Unassembled WGS sequence"/>
</dbReference>
<feature type="transmembrane region" description="Helical" evidence="1">
    <location>
        <begin position="177"/>
        <end position="195"/>
    </location>
</feature>
<evidence type="ECO:0000313" key="3">
    <source>
        <dbReference type="EMBL" id="KAF4628256.1"/>
    </source>
</evidence>
<accession>A0A8H4VZK7</accession>
<feature type="transmembrane region" description="Helical" evidence="1">
    <location>
        <begin position="38"/>
        <end position="60"/>
    </location>
</feature>
<comment type="caution">
    <text evidence="3">The sequence shown here is derived from an EMBL/GenBank/DDBJ whole genome shotgun (WGS) entry which is preliminary data.</text>
</comment>
<feature type="transmembrane region" description="Helical" evidence="1">
    <location>
        <begin position="6"/>
        <end position="26"/>
    </location>
</feature>
<dbReference type="AlphaFoldDB" id="A0A8H4VZK7"/>
<dbReference type="PANTHER" id="PTHR42109">
    <property type="entry name" value="UNPLACED GENOMIC SCAFFOLD UM_SCAF_CONTIG_1.265, WHOLE GENOME SHOTGUN SEQUENCE"/>
    <property type="match status" value="1"/>
</dbReference>
<evidence type="ECO:0000259" key="2">
    <source>
        <dbReference type="Pfam" id="PF24800"/>
    </source>
</evidence>
<dbReference type="InterPro" id="IPR056119">
    <property type="entry name" value="DUF7702"/>
</dbReference>
<keyword evidence="4" id="KW-1185">Reference proteome</keyword>
<keyword evidence="1" id="KW-0812">Transmembrane</keyword>
<dbReference type="PANTHER" id="PTHR42109:SF2">
    <property type="entry name" value="INTEGRAL MEMBRANE PROTEIN"/>
    <property type="match status" value="1"/>
</dbReference>
<dbReference type="EMBL" id="JAAMPI010000838">
    <property type="protein sequence ID" value="KAF4628256.1"/>
    <property type="molecule type" value="Genomic_DNA"/>
</dbReference>